<evidence type="ECO:0000256" key="4">
    <source>
        <dbReference type="ARBA" id="ARBA00022989"/>
    </source>
</evidence>
<keyword evidence="7 10" id="KW-0472">Membrane</keyword>
<accession>A0ABR3XWS4</accession>
<evidence type="ECO:0000256" key="7">
    <source>
        <dbReference type="ARBA" id="ARBA00023136"/>
    </source>
</evidence>
<dbReference type="EMBL" id="JAWRVE010000008">
    <property type="protein sequence ID" value="KAL1880100.1"/>
    <property type="molecule type" value="Genomic_DNA"/>
</dbReference>
<evidence type="ECO:0008006" key="13">
    <source>
        <dbReference type="Google" id="ProtNLM"/>
    </source>
</evidence>
<evidence type="ECO:0000256" key="2">
    <source>
        <dbReference type="ARBA" id="ARBA00004685"/>
    </source>
</evidence>
<evidence type="ECO:0000256" key="1">
    <source>
        <dbReference type="ARBA" id="ARBA00004167"/>
    </source>
</evidence>
<comment type="subcellular location">
    <subcellularLocation>
        <location evidence="1">Membrane</location>
        <topology evidence="1">Single-pass membrane protein</topology>
    </subcellularLocation>
</comment>
<dbReference type="InterPro" id="IPR021765">
    <property type="entry name" value="UstYa-like"/>
</dbReference>
<evidence type="ECO:0000313" key="11">
    <source>
        <dbReference type="EMBL" id="KAL1880100.1"/>
    </source>
</evidence>
<organism evidence="11 12">
    <name type="scientific">Diaporthe australafricana</name>
    <dbReference type="NCBI Taxonomy" id="127596"/>
    <lineage>
        <taxon>Eukaryota</taxon>
        <taxon>Fungi</taxon>
        <taxon>Dikarya</taxon>
        <taxon>Ascomycota</taxon>
        <taxon>Pezizomycotina</taxon>
        <taxon>Sordariomycetes</taxon>
        <taxon>Sordariomycetidae</taxon>
        <taxon>Diaporthales</taxon>
        <taxon>Diaporthaceae</taxon>
        <taxon>Diaporthe</taxon>
    </lineage>
</organism>
<sequence length="245" mass="28388">MAHTNTKSLDESSEPLLESELPRDRGFLPPWLRMMLKASIALYVIVSSIMLMILSQHHLPQPYCERLLTHLKLLKSDPAAAPVRDVLSYRREPLYFGEDSEYTGLPQQVDEAWDQLLEPVNIRASKHEIQQSHSEISDDIVRVSDGGYVSVLSVYHELHCLDTLRRNIFHDYYYQNATAEEEEYNILHMTYWIGDHTALPSKELRSNSDTVCVDWEAIDAWSRKRLLPKDKYKVKPGPFEKPHVA</sequence>
<name>A0ABR3XWS4_9PEZI</name>
<keyword evidence="6" id="KW-0843">Virulence</keyword>
<keyword evidence="12" id="KW-1185">Reference proteome</keyword>
<evidence type="ECO:0000256" key="3">
    <source>
        <dbReference type="ARBA" id="ARBA00022692"/>
    </source>
</evidence>
<keyword evidence="4 10" id="KW-1133">Transmembrane helix</keyword>
<proteinExistence type="inferred from homology"/>
<evidence type="ECO:0000256" key="8">
    <source>
        <dbReference type="ARBA" id="ARBA00023180"/>
    </source>
</evidence>
<comment type="similarity">
    <text evidence="9">Belongs to the ustYa family.</text>
</comment>
<gene>
    <name evidence="11" type="ORF">Daus18300_001463</name>
</gene>
<keyword evidence="5" id="KW-0560">Oxidoreductase</keyword>
<dbReference type="PANTHER" id="PTHR33365">
    <property type="entry name" value="YALI0B05434P"/>
    <property type="match status" value="1"/>
</dbReference>
<evidence type="ECO:0000313" key="12">
    <source>
        <dbReference type="Proteomes" id="UP001583177"/>
    </source>
</evidence>
<keyword evidence="8" id="KW-0325">Glycoprotein</keyword>
<dbReference type="Proteomes" id="UP001583177">
    <property type="component" value="Unassembled WGS sequence"/>
</dbReference>
<feature type="transmembrane region" description="Helical" evidence="10">
    <location>
        <begin position="34"/>
        <end position="54"/>
    </location>
</feature>
<evidence type="ECO:0000256" key="6">
    <source>
        <dbReference type="ARBA" id="ARBA00023026"/>
    </source>
</evidence>
<dbReference type="PANTHER" id="PTHR33365:SF4">
    <property type="entry name" value="CYCLOCHLOROTINE BIOSYNTHESIS PROTEIN O"/>
    <property type="match status" value="1"/>
</dbReference>
<evidence type="ECO:0000256" key="5">
    <source>
        <dbReference type="ARBA" id="ARBA00023002"/>
    </source>
</evidence>
<keyword evidence="3 10" id="KW-0812">Transmembrane</keyword>
<dbReference type="Pfam" id="PF11807">
    <property type="entry name" value="UstYa"/>
    <property type="match status" value="1"/>
</dbReference>
<comment type="pathway">
    <text evidence="2">Mycotoxin biosynthesis.</text>
</comment>
<evidence type="ECO:0000256" key="10">
    <source>
        <dbReference type="SAM" id="Phobius"/>
    </source>
</evidence>
<evidence type="ECO:0000256" key="9">
    <source>
        <dbReference type="ARBA" id="ARBA00035112"/>
    </source>
</evidence>
<protein>
    <recommendedName>
        <fullName evidence="13">Tat pathway signal sequence</fullName>
    </recommendedName>
</protein>
<reference evidence="11 12" key="1">
    <citation type="journal article" date="2024" name="IMA Fungus">
        <title>IMA Genome - F19 : A genome assembly and annotation guide to empower mycologists, including annotated draft genome sequences of Ceratocystis pirilliformis, Diaporthe australafricana, Fusarium ophioides, Paecilomyces lecythidis, and Sporothrix stenoceras.</title>
        <authorList>
            <person name="Aylward J."/>
            <person name="Wilson A.M."/>
            <person name="Visagie C.M."/>
            <person name="Spraker J."/>
            <person name="Barnes I."/>
            <person name="Buitendag C."/>
            <person name="Ceriani C."/>
            <person name="Del Mar Angel L."/>
            <person name="du Plessis D."/>
            <person name="Fuchs T."/>
            <person name="Gasser K."/>
            <person name="Kramer D."/>
            <person name="Li W."/>
            <person name="Munsamy K."/>
            <person name="Piso A."/>
            <person name="Price J.L."/>
            <person name="Sonnekus B."/>
            <person name="Thomas C."/>
            <person name="van der Nest A."/>
            <person name="van Dijk A."/>
            <person name="van Heerden A."/>
            <person name="van Vuuren N."/>
            <person name="Yilmaz N."/>
            <person name="Duong T.A."/>
            <person name="van der Merwe N.A."/>
            <person name="Wingfield M.J."/>
            <person name="Wingfield B.D."/>
        </authorList>
    </citation>
    <scope>NUCLEOTIDE SEQUENCE [LARGE SCALE GENOMIC DNA]</scope>
    <source>
        <strain evidence="11 12">CMW 18300</strain>
    </source>
</reference>
<comment type="caution">
    <text evidence="11">The sequence shown here is derived from an EMBL/GenBank/DDBJ whole genome shotgun (WGS) entry which is preliminary data.</text>
</comment>